<name>X0XWS7_9ZZZZ</name>
<evidence type="ECO:0000313" key="1">
    <source>
        <dbReference type="EMBL" id="GAG47829.1"/>
    </source>
</evidence>
<comment type="caution">
    <text evidence="1">The sequence shown here is derived from an EMBL/GenBank/DDBJ whole genome shotgun (WGS) entry which is preliminary data.</text>
</comment>
<reference evidence="1" key="1">
    <citation type="journal article" date="2014" name="Front. Microbiol.">
        <title>High frequency of phylogenetically diverse reductive dehalogenase-homologous genes in deep subseafloor sedimentary metagenomes.</title>
        <authorList>
            <person name="Kawai M."/>
            <person name="Futagami T."/>
            <person name="Toyoda A."/>
            <person name="Takaki Y."/>
            <person name="Nishi S."/>
            <person name="Hori S."/>
            <person name="Arai W."/>
            <person name="Tsubouchi T."/>
            <person name="Morono Y."/>
            <person name="Uchiyama I."/>
            <person name="Ito T."/>
            <person name="Fujiyama A."/>
            <person name="Inagaki F."/>
            <person name="Takami H."/>
        </authorList>
    </citation>
    <scope>NUCLEOTIDE SEQUENCE</scope>
    <source>
        <strain evidence="1">Expedition CK06-06</strain>
    </source>
</reference>
<organism evidence="1">
    <name type="scientific">marine sediment metagenome</name>
    <dbReference type="NCBI Taxonomy" id="412755"/>
    <lineage>
        <taxon>unclassified sequences</taxon>
        <taxon>metagenomes</taxon>
        <taxon>ecological metagenomes</taxon>
    </lineage>
</organism>
<accession>X0XWS7</accession>
<protein>
    <submittedName>
        <fullName evidence="1">Uncharacterized protein</fullName>
    </submittedName>
</protein>
<proteinExistence type="predicted"/>
<dbReference type="EMBL" id="BARS01051691">
    <property type="protein sequence ID" value="GAG47829.1"/>
    <property type="molecule type" value="Genomic_DNA"/>
</dbReference>
<gene>
    <name evidence="1" type="ORF">S01H1_76946</name>
</gene>
<feature type="non-terminal residue" evidence="1">
    <location>
        <position position="1"/>
    </location>
</feature>
<dbReference type="AlphaFoldDB" id="X0XWS7"/>
<sequence length="40" mass="4852">VKYNIRRPLTPTEENRLHEIAAIIKKKEAPWNIKYYINNL</sequence>